<dbReference type="InterPro" id="IPR032568">
    <property type="entry name" value="DUF4926"/>
</dbReference>
<protein>
    <submittedName>
        <fullName evidence="1">DUF4926 domain-containing protein</fullName>
    </submittedName>
</protein>
<comment type="caution">
    <text evidence="1">The sequence shown here is derived from an EMBL/GenBank/DDBJ whole genome shotgun (WGS) entry which is preliminary data.</text>
</comment>
<evidence type="ECO:0000313" key="2">
    <source>
        <dbReference type="Proteomes" id="UP000177821"/>
    </source>
</evidence>
<accession>A0A1G1WQM1</accession>
<evidence type="ECO:0000313" key="1">
    <source>
        <dbReference type="EMBL" id="OGY30032.1"/>
    </source>
</evidence>
<dbReference type="AlphaFoldDB" id="A0A1G1WQM1"/>
<proteinExistence type="predicted"/>
<name>A0A1G1WQM1_9BACT</name>
<organism evidence="1 2">
    <name type="scientific">Candidatus Woykebacteria bacterium RIFCSPHIGHO2_02_FULL_43_16b</name>
    <dbReference type="NCBI Taxonomy" id="1802601"/>
    <lineage>
        <taxon>Bacteria</taxon>
        <taxon>Candidatus Woykeibacteriota</taxon>
    </lineage>
</organism>
<dbReference type="EMBL" id="MHCX01000010">
    <property type="protein sequence ID" value="OGY30032.1"/>
    <property type="molecule type" value="Genomic_DNA"/>
</dbReference>
<gene>
    <name evidence="1" type="ORF">A3J50_02720</name>
</gene>
<dbReference type="Proteomes" id="UP000177821">
    <property type="component" value="Unassembled WGS sequence"/>
</dbReference>
<sequence length="76" mass="8342">MLEELDTVVLNHNIEECGLKKGDIGAIVHLYGDKKAMEVEFVAASGNTIAVLTLTYKDVRPMAKNEILHVRGFATV</sequence>
<dbReference type="Pfam" id="PF16277">
    <property type="entry name" value="DUF4926"/>
    <property type="match status" value="1"/>
</dbReference>
<reference evidence="1 2" key="1">
    <citation type="journal article" date="2016" name="Nat. Commun.">
        <title>Thousands of microbial genomes shed light on interconnected biogeochemical processes in an aquifer system.</title>
        <authorList>
            <person name="Anantharaman K."/>
            <person name="Brown C.T."/>
            <person name="Hug L.A."/>
            <person name="Sharon I."/>
            <person name="Castelle C.J."/>
            <person name="Probst A.J."/>
            <person name="Thomas B.C."/>
            <person name="Singh A."/>
            <person name="Wilkins M.J."/>
            <person name="Karaoz U."/>
            <person name="Brodie E.L."/>
            <person name="Williams K.H."/>
            <person name="Hubbard S.S."/>
            <person name="Banfield J.F."/>
        </authorList>
    </citation>
    <scope>NUCLEOTIDE SEQUENCE [LARGE SCALE GENOMIC DNA]</scope>
</reference>